<dbReference type="Proteomes" id="UP000007374">
    <property type="component" value="Unassembled WGS sequence"/>
</dbReference>
<dbReference type="InterPro" id="IPR012875">
    <property type="entry name" value="SDHF4"/>
</dbReference>
<comment type="similarity">
    <text evidence="1">Belongs to the SDHAF4 family.</text>
</comment>
<reference evidence="3 4" key="1">
    <citation type="journal article" date="2012" name="J. Bacteriol.">
        <title>Genome Sequence of Nitratireductor indicus Type Strain C115.</title>
        <authorList>
            <person name="Lai Q."/>
            <person name="Li G."/>
            <person name="Yu Z."/>
            <person name="Shao Z."/>
        </authorList>
    </citation>
    <scope>NUCLEOTIDE SEQUENCE [LARGE SCALE GENOMIC DNA]</scope>
    <source>
        <strain evidence="3 4">C115</strain>
    </source>
</reference>
<dbReference type="PATRIC" id="fig|1231190.3.peg.2624"/>
<protein>
    <recommendedName>
        <fullName evidence="5">DUF1674 domain-containing protein</fullName>
    </recommendedName>
</protein>
<keyword evidence="4" id="KW-1185">Reference proteome</keyword>
<accession>K2N3C3</accession>
<evidence type="ECO:0000256" key="2">
    <source>
        <dbReference type="SAM" id="MobiDB-lite"/>
    </source>
</evidence>
<dbReference type="eggNOG" id="COG5508">
    <property type="taxonomic scope" value="Bacteria"/>
</dbReference>
<dbReference type="RefSeq" id="WP_009450700.1">
    <property type="nucleotide sequence ID" value="NZ_AMSI01000008.1"/>
</dbReference>
<gene>
    <name evidence="3" type="ORF">NA8A_12635</name>
</gene>
<dbReference type="EMBL" id="AMSI01000008">
    <property type="protein sequence ID" value="EKF41918.1"/>
    <property type="molecule type" value="Genomic_DNA"/>
</dbReference>
<dbReference type="Pfam" id="PF07896">
    <property type="entry name" value="DUF1674"/>
    <property type="match status" value="1"/>
</dbReference>
<organism evidence="3 4">
    <name type="scientific">Nitratireductor indicus C115</name>
    <dbReference type="NCBI Taxonomy" id="1231190"/>
    <lineage>
        <taxon>Bacteria</taxon>
        <taxon>Pseudomonadati</taxon>
        <taxon>Pseudomonadota</taxon>
        <taxon>Alphaproteobacteria</taxon>
        <taxon>Hyphomicrobiales</taxon>
        <taxon>Phyllobacteriaceae</taxon>
        <taxon>Nitratireductor</taxon>
    </lineage>
</organism>
<name>K2N3C3_9HYPH</name>
<sequence>MMGNALRVFNIPVSEGRSIVSEDTENPASAASSPAPAKTLSAAARRALAEAEARREDYKRQADANPKELGGRGGHDPARYGDWEVKGIATDF</sequence>
<evidence type="ECO:0000313" key="4">
    <source>
        <dbReference type="Proteomes" id="UP000007374"/>
    </source>
</evidence>
<dbReference type="OrthoDB" id="8481828at2"/>
<evidence type="ECO:0000256" key="1">
    <source>
        <dbReference type="ARBA" id="ARBA00005701"/>
    </source>
</evidence>
<comment type="caution">
    <text evidence="3">The sequence shown here is derived from an EMBL/GenBank/DDBJ whole genome shotgun (WGS) entry which is preliminary data.</text>
</comment>
<evidence type="ECO:0000313" key="3">
    <source>
        <dbReference type="EMBL" id="EKF41918.1"/>
    </source>
</evidence>
<dbReference type="AlphaFoldDB" id="K2N3C3"/>
<evidence type="ECO:0008006" key="5">
    <source>
        <dbReference type="Google" id="ProtNLM"/>
    </source>
</evidence>
<feature type="region of interest" description="Disordered" evidence="2">
    <location>
        <begin position="14"/>
        <end position="82"/>
    </location>
</feature>
<dbReference type="STRING" id="721133.SAMN05216176_104202"/>
<proteinExistence type="inferred from homology"/>
<feature type="compositionally biased region" description="Low complexity" evidence="2">
    <location>
        <begin position="27"/>
        <end position="46"/>
    </location>
</feature>
<feature type="compositionally biased region" description="Basic and acidic residues" evidence="2">
    <location>
        <begin position="47"/>
        <end position="82"/>
    </location>
</feature>